<dbReference type="EMBL" id="CALNXJ010000075">
    <property type="protein sequence ID" value="CAH3160447.1"/>
    <property type="molecule type" value="Genomic_DNA"/>
</dbReference>
<dbReference type="InterPro" id="IPR004589">
    <property type="entry name" value="DNA_helicase_ATP-dep_RecQ"/>
</dbReference>
<keyword evidence="18" id="KW-0131">Cell cycle</keyword>
<keyword evidence="10" id="KW-0378">Hydrolase</keyword>
<evidence type="ECO:0000256" key="15">
    <source>
        <dbReference type="ARBA" id="ARBA00023204"/>
    </source>
</evidence>
<evidence type="ECO:0000313" key="30">
    <source>
        <dbReference type="Proteomes" id="UP001159428"/>
    </source>
</evidence>
<evidence type="ECO:0000256" key="25">
    <source>
        <dbReference type="ARBA" id="ARBA00084014"/>
    </source>
</evidence>
<dbReference type="Proteomes" id="UP001159428">
    <property type="component" value="Unassembled WGS sequence"/>
</dbReference>
<dbReference type="InterPro" id="IPR013257">
    <property type="entry name" value="SRI"/>
</dbReference>
<accession>A0AAU9XYP4</accession>
<reference evidence="29 30" key="1">
    <citation type="submission" date="2022-05" db="EMBL/GenBank/DDBJ databases">
        <authorList>
            <consortium name="Genoscope - CEA"/>
            <person name="William W."/>
        </authorList>
    </citation>
    <scope>NUCLEOTIDE SEQUENCE [LARGE SCALE GENOMIC DNA]</scope>
</reference>
<dbReference type="GO" id="GO:0006355">
    <property type="term" value="P:regulation of DNA-templated transcription"/>
    <property type="evidence" value="ECO:0007669"/>
    <property type="project" value="InterPro"/>
</dbReference>
<dbReference type="Pfam" id="PF00271">
    <property type="entry name" value="Helicase_C"/>
    <property type="match status" value="1"/>
</dbReference>
<dbReference type="Gene3D" id="6.10.250.3140">
    <property type="match status" value="1"/>
</dbReference>
<dbReference type="GO" id="GO:0045934">
    <property type="term" value="P:negative regulation of nucleobase-containing compound metabolic process"/>
    <property type="evidence" value="ECO:0007669"/>
    <property type="project" value="UniProtKB-ARBA"/>
</dbReference>
<sequence>METQALTKCLKTVFKHSDFKSKLQKEAIECLWKQDVFVSMPTGSGKSLCYQLPAVVAEGITVVFSPLIALIQDQVSHLKSLSIKAETLNSKLSASERKKVYSEIYKLKPLIKLLYITPELAATPGFQKVLSSLHKRKLLSYFVVDEAHCVSQWGHDFRPDYLKLGSLRGQFSDVHWIALTATATPHVQEDVLSSLQLHKPTAIFKTSCFRPNLFYDVCFKELLDDPYADLKGFAESALSEPDNSGDGVKGSGIIYCRTRDACQEVASRLSRKGLSAKAYHAGLKPAKRDEVQQEWMDGKVSVIVATISFGMGVDKSSVRFVVHWTLPQSMEGYYQESGRAGRDGKPSFCRLYYSKLERDQVFFLIKKGIKEKKQSALSSGRKDEAVQSSYEAIVKYCEQPSCRHATIASYFGDSKPKCPKGCDYCKDPDAVDNLVDHWRRGVIAVRNRNVTAGRTYIAYGLSSGEDDELYGGGKWGYDRKVFEDEDNDDDSGAGASEEERAFRCKLIADEFRKRRRGQPQFSSISHQSPSPDCRLKEATNYLHIPKLSVQVREHCFGLLDEAMKANINQCAKMDNSARLLFEMESTLVDIEHTIFKNSKTDIGYKTTMLKKVSEVKSSSSNGSVFVWDGAYSNSTTSSTSVMDEKNGDFDEETEKRDNMGCTSFVSALQLMKSSDAITKEPAESKQPVKAPIRRVIPTIKYFFEIGLTPLERNKVFLRVTLHFSHLHLLYVFRASFPLQRMRIVCLNLNLKLMTRNCRNVIRLFLYSVVYFEYSSNSEVKEEPLQQPQQPPEQEPPKSRYVGKGARKSAKKRKNHKQVASEGFWWLEDSPLRKKTRLEDNNSEHRSKTENAATSSDVFFSKASELKPLKRVSKSASFKLNDTNSVPWQMLESCSPKDKLLLNIRPSLKTNTTASNEGVHQKGSSDGSPLGIHGNVSPGDSVGVKDVANVVVKYLSPYLKQGSITSKALFKFLARCITHRLMGSGKASSSSRKQEVKTTVKKLFEVCKKFEKESDWEKYVRAEESGKA</sequence>
<evidence type="ECO:0000256" key="19">
    <source>
        <dbReference type="ARBA" id="ARBA00034617"/>
    </source>
</evidence>
<dbReference type="GO" id="GO:0016787">
    <property type="term" value="F:hydrolase activity"/>
    <property type="evidence" value="ECO:0007669"/>
    <property type="project" value="UniProtKB-KW"/>
</dbReference>
<dbReference type="Pfam" id="PF16124">
    <property type="entry name" value="RecQ_Zn_bind"/>
    <property type="match status" value="1"/>
</dbReference>
<dbReference type="SMART" id="SM00487">
    <property type="entry name" value="DEXDc"/>
    <property type="match status" value="1"/>
</dbReference>
<keyword evidence="17" id="KW-0539">Nucleus</keyword>
<evidence type="ECO:0000256" key="3">
    <source>
        <dbReference type="ARBA" id="ARBA00005446"/>
    </source>
</evidence>
<keyword evidence="14" id="KW-0238">DNA-binding</keyword>
<dbReference type="GO" id="GO:0005737">
    <property type="term" value="C:cytoplasm"/>
    <property type="evidence" value="ECO:0007669"/>
    <property type="project" value="TreeGrafter"/>
</dbReference>
<evidence type="ECO:0000256" key="10">
    <source>
        <dbReference type="ARBA" id="ARBA00022801"/>
    </source>
</evidence>
<feature type="domain" description="Helicase ATP-binding" evidence="27">
    <location>
        <begin position="27"/>
        <end position="201"/>
    </location>
</feature>
<proteinExistence type="inferred from homology"/>
<dbReference type="InterPro" id="IPR014001">
    <property type="entry name" value="Helicase_ATP-bd"/>
</dbReference>
<dbReference type="GO" id="GO:0009378">
    <property type="term" value="F:four-way junction helicase activity"/>
    <property type="evidence" value="ECO:0007669"/>
    <property type="project" value="TreeGrafter"/>
</dbReference>
<keyword evidence="11" id="KW-0347">Helicase</keyword>
<dbReference type="InterPro" id="IPR011545">
    <property type="entry name" value="DEAD/DEAH_box_helicase_dom"/>
</dbReference>
<evidence type="ECO:0000259" key="27">
    <source>
        <dbReference type="PROSITE" id="PS51192"/>
    </source>
</evidence>
<keyword evidence="4" id="KW-0597">Phosphoprotein</keyword>
<dbReference type="GO" id="GO:0005694">
    <property type="term" value="C:chromosome"/>
    <property type="evidence" value="ECO:0007669"/>
    <property type="project" value="InterPro"/>
</dbReference>
<dbReference type="Gene3D" id="6.10.250.2460">
    <property type="match status" value="1"/>
</dbReference>
<evidence type="ECO:0000256" key="24">
    <source>
        <dbReference type="ARBA" id="ARBA00078243"/>
    </source>
</evidence>
<evidence type="ECO:0000256" key="21">
    <source>
        <dbReference type="ARBA" id="ARBA00049360"/>
    </source>
</evidence>
<dbReference type="GO" id="GO:0005524">
    <property type="term" value="F:ATP binding"/>
    <property type="evidence" value="ECO:0007669"/>
    <property type="project" value="UniProtKB-KW"/>
</dbReference>
<dbReference type="PANTHER" id="PTHR13710">
    <property type="entry name" value="DNA HELICASE RECQ FAMILY MEMBER"/>
    <property type="match status" value="1"/>
</dbReference>
<dbReference type="GO" id="GO:0051301">
    <property type="term" value="P:cell division"/>
    <property type="evidence" value="ECO:0007669"/>
    <property type="project" value="UniProtKB-KW"/>
</dbReference>
<evidence type="ECO:0000256" key="4">
    <source>
        <dbReference type="ARBA" id="ARBA00022553"/>
    </source>
</evidence>
<comment type="caution">
    <text evidence="29">The sequence shown here is derived from an EMBL/GenBank/DDBJ whole genome shotgun (WGS) entry which is preliminary data.</text>
</comment>
<comment type="catalytic activity">
    <reaction evidence="19">
        <text>Couples ATP hydrolysis with the unwinding of duplex DNA by translocating in the 3'-5' direction.</text>
        <dbReference type="EC" id="5.6.2.4"/>
    </reaction>
</comment>
<comment type="subcellular location">
    <subcellularLocation>
        <location evidence="2">Nucleus</location>
        <location evidence="2">Nucleoplasm</location>
    </subcellularLocation>
</comment>
<dbReference type="SMART" id="SM00490">
    <property type="entry name" value="HELICc"/>
    <property type="match status" value="1"/>
</dbReference>
<keyword evidence="12" id="KW-0862">Zinc</keyword>
<dbReference type="SUPFAM" id="SSF52540">
    <property type="entry name" value="P-loop containing nucleoside triphosphate hydrolases"/>
    <property type="match status" value="1"/>
</dbReference>
<dbReference type="GO" id="GO:0000724">
    <property type="term" value="P:double-strand break repair via homologous recombination"/>
    <property type="evidence" value="ECO:0007669"/>
    <property type="project" value="TreeGrafter"/>
</dbReference>
<dbReference type="PROSITE" id="PS51194">
    <property type="entry name" value="HELICASE_CTER"/>
    <property type="match status" value="1"/>
</dbReference>
<protein>
    <recommendedName>
        <fullName evidence="22">ATP-dependent DNA helicase Q5</fullName>
        <ecNumber evidence="20">5.6.2.4</ecNumber>
    </recommendedName>
    <alternativeName>
        <fullName evidence="23">DNA 3'-5' helicase RecQ5</fullName>
    </alternativeName>
    <alternativeName>
        <fullName evidence="24">DNA helicase, RecQ-like type 5</fullName>
    </alternativeName>
    <alternativeName>
        <fullName evidence="25">RecQ protein-like 5</fullName>
    </alternativeName>
</protein>
<evidence type="ECO:0000256" key="5">
    <source>
        <dbReference type="ARBA" id="ARBA00022618"/>
    </source>
</evidence>
<evidence type="ECO:0000256" key="26">
    <source>
        <dbReference type="SAM" id="MobiDB-lite"/>
    </source>
</evidence>
<dbReference type="FunFam" id="3.40.50.300:FF:000444">
    <property type="entry name" value="ATP-dependent DNA helicase"/>
    <property type="match status" value="1"/>
</dbReference>
<evidence type="ECO:0000259" key="28">
    <source>
        <dbReference type="PROSITE" id="PS51194"/>
    </source>
</evidence>
<keyword evidence="6" id="KW-0235">DNA replication</keyword>
<dbReference type="GO" id="GO:0010605">
    <property type="term" value="P:negative regulation of macromolecule metabolic process"/>
    <property type="evidence" value="ECO:0007669"/>
    <property type="project" value="UniProtKB-ARBA"/>
</dbReference>
<keyword evidence="8" id="KW-0547">Nucleotide-binding</keyword>
<feature type="region of interest" description="Disordered" evidence="26">
    <location>
        <begin position="910"/>
        <end position="937"/>
    </location>
</feature>
<comment type="similarity">
    <text evidence="3">Belongs to the helicase family. RecQ subfamily.</text>
</comment>
<evidence type="ECO:0000256" key="18">
    <source>
        <dbReference type="ARBA" id="ARBA00023306"/>
    </source>
</evidence>
<organism evidence="29 30">
    <name type="scientific">Pocillopora meandrina</name>
    <dbReference type="NCBI Taxonomy" id="46732"/>
    <lineage>
        <taxon>Eukaryota</taxon>
        <taxon>Metazoa</taxon>
        <taxon>Cnidaria</taxon>
        <taxon>Anthozoa</taxon>
        <taxon>Hexacorallia</taxon>
        <taxon>Scleractinia</taxon>
        <taxon>Astrocoeniina</taxon>
        <taxon>Pocilloporidae</taxon>
        <taxon>Pocillopora</taxon>
    </lineage>
</organism>
<evidence type="ECO:0000256" key="17">
    <source>
        <dbReference type="ARBA" id="ARBA00023242"/>
    </source>
</evidence>
<evidence type="ECO:0000313" key="29">
    <source>
        <dbReference type="EMBL" id="CAH3160447.1"/>
    </source>
</evidence>
<dbReference type="PROSITE" id="PS00690">
    <property type="entry name" value="DEAH_ATP_HELICASE"/>
    <property type="match status" value="1"/>
</dbReference>
<evidence type="ECO:0000256" key="7">
    <source>
        <dbReference type="ARBA" id="ARBA00022723"/>
    </source>
</evidence>
<feature type="compositionally biased region" description="Basic residues" evidence="26">
    <location>
        <begin position="804"/>
        <end position="815"/>
    </location>
</feature>
<evidence type="ECO:0000256" key="23">
    <source>
        <dbReference type="ARBA" id="ARBA00076757"/>
    </source>
</evidence>
<evidence type="ECO:0000256" key="1">
    <source>
        <dbReference type="ARBA" id="ARBA00001947"/>
    </source>
</evidence>
<evidence type="ECO:0000256" key="6">
    <source>
        <dbReference type="ARBA" id="ARBA00022705"/>
    </source>
</evidence>
<gene>
    <name evidence="29" type="ORF">PMEA_00032413</name>
</gene>
<dbReference type="InterPro" id="IPR038190">
    <property type="entry name" value="SRI_sf"/>
</dbReference>
<keyword evidence="15" id="KW-0234">DNA repair</keyword>
<keyword evidence="13" id="KW-0067">ATP-binding</keyword>
<dbReference type="GO" id="GO:0003677">
    <property type="term" value="F:DNA binding"/>
    <property type="evidence" value="ECO:0007669"/>
    <property type="project" value="UniProtKB-KW"/>
</dbReference>
<dbReference type="InterPro" id="IPR002464">
    <property type="entry name" value="DNA/RNA_helicase_DEAH_CS"/>
</dbReference>
<keyword evidence="30" id="KW-1185">Reference proteome</keyword>
<evidence type="ECO:0000256" key="12">
    <source>
        <dbReference type="ARBA" id="ARBA00022833"/>
    </source>
</evidence>
<name>A0AAU9XYP4_9CNID</name>
<evidence type="ECO:0000256" key="8">
    <source>
        <dbReference type="ARBA" id="ARBA00022741"/>
    </source>
</evidence>
<dbReference type="NCBIfam" id="TIGR00614">
    <property type="entry name" value="recQ_fam"/>
    <property type="match status" value="1"/>
</dbReference>
<keyword evidence="5" id="KW-0132">Cell division</keyword>
<dbReference type="FunFam" id="3.40.50.300:FF:000614">
    <property type="entry name" value="ATP-dependent DNA helicase"/>
    <property type="match status" value="1"/>
</dbReference>
<feature type="region of interest" description="Disordered" evidence="26">
    <location>
        <begin position="780"/>
        <end position="815"/>
    </location>
</feature>
<keyword evidence="16" id="KW-0413">Isomerase</keyword>
<dbReference type="Pfam" id="PF08236">
    <property type="entry name" value="SRI"/>
    <property type="match status" value="1"/>
</dbReference>
<comment type="cofactor">
    <cofactor evidence="1">
        <name>Zn(2+)</name>
        <dbReference type="ChEBI" id="CHEBI:29105"/>
    </cofactor>
</comment>
<feature type="compositionally biased region" description="Polar residues" evidence="26">
    <location>
        <begin position="910"/>
        <end position="926"/>
    </location>
</feature>
<keyword evidence="9" id="KW-0227">DNA damage</keyword>
<dbReference type="Pfam" id="PF00270">
    <property type="entry name" value="DEAD"/>
    <property type="match status" value="1"/>
</dbReference>
<evidence type="ECO:0000256" key="13">
    <source>
        <dbReference type="ARBA" id="ARBA00022840"/>
    </source>
</evidence>
<dbReference type="Gene3D" id="1.10.1740.100">
    <property type="entry name" value="Set2, Rpb1 interacting domain"/>
    <property type="match status" value="1"/>
</dbReference>
<feature type="domain" description="Helicase C-terminal" evidence="28">
    <location>
        <begin position="240"/>
        <end position="394"/>
    </location>
</feature>
<dbReference type="EC" id="5.6.2.4" evidence="20"/>
<dbReference type="CDD" id="cd18794">
    <property type="entry name" value="SF2_C_RecQ"/>
    <property type="match status" value="1"/>
</dbReference>
<dbReference type="PANTHER" id="PTHR13710:SF152">
    <property type="entry name" value="ATP-DEPENDENT DNA HELICASE Q5"/>
    <property type="match status" value="1"/>
</dbReference>
<evidence type="ECO:0000256" key="14">
    <source>
        <dbReference type="ARBA" id="ARBA00023125"/>
    </source>
</evidence>
<dbReference type="GO" id="GO:0046872">
    <property type="term" value="F:metal ion binding"/>
    <property type="evidence" value="ECO:0007669"/>
    <property type="project" value="UniProtKB-KW"/>
</dbReference>
<dbReference type="InterPro" id="IPR032284">
    <property type="entry name" value="RecQ_Zn-bd"/>
</dbReference>
<evidence type="ECO:0000256" key="22">
    <source>
        <dbReference type="ARBA" id="ARBA00074289"/>
    </source>
</evidence>
<dbReference type="AlphaFoldDB" id="A0AAU9XYP4"/>
<dbReference type="GO" id="GO:0005654">
    <property type="term" value="C:nucleoplasm"/>
    <property type="evidence" value="ECO:0007669"/>
    <property type="project" value="UniProtKB-SubCell"/>
</dbReference>
<feature type="region of interest" description="Disordered" evidence="26">
    <location>
        <begin position="635"/>
        <end position="655"/>
    </location>
</feature>
<evidence type="ECO:0000256" key="2">
    <source>
        <dbReference type="ARBA" id="ARBA00004642"/>
    </source>
</evidence>
<keyword evidence="7" id="KW-0479">Metal-binding</keyword>
<evidence type="ECO:0000256" key="16">
    <source>
        <dbReference type="ARBA" id="ARBA00023235"/>
    </source>
</evidence>
<evidence type="ECO:0000256" key="9">
    <source>
        <dbReference type="ARBA" id="ARBA00022763"/>
    </source>
</evidence>
<dbReference type="GO" id="GO:0043138">
    <property type="term" value="F:3'-5' DNA helicase activity"/>
    <property type="evidence" value="ECO:0007669"/>
    <property type="project" value="UniProtKB-EC"/>
</dbReference>
<dbReference type="Gene3D" id="3.40.50.300">
    <property type="entry name" value="P-loop containing nucleotide triphosphate hydrolases"/>
    <property type="match status" value="2"/>
</dbReference>
<dbReference type="GO" id="GO:0006260">
    <property type="term" value="P:DNA replication"/>
    <property type="evidence" value="ECO:0007669"/>
    <property type="project" value="UniProtKB-KW"/>
</dbReference>
<feature type="compositionally biased region" description="Basic and acidic residues" evidence="26">
    <location>
        <begin position="642"/>
        <end position="655"/>
    </location>
</feature>
<dbReference type="InterPro" id="IPR027417">
    <property type="entry name" value="P-loop_NTPase"/>
</dbReference>
<evidence type="ECO:0000256" key="20">
    <source>
        <dbReference type="ARBA" id="ARBA00034808"/>
    </source>
</evidence>
<evidence type="ECO:0000256" key="11">
    <source>
        <dbReference type="ARBA" id="ARBA00022806"/>
    </source>
</evidence>
<comment type="catalytic activity">
    <reaction evidence="21">
        <text>ATP + H2O = ADP + phosphate + H(+)</text>
        <dbReference type="Rhea" id="RHEA:13065"/>
        <dbReference type="ChEBI" id="CHEBI:15377"/>
        <dbReference type="ChEBI" id="CHEBI:15378"/>
        <dbReference type="ChEBI" id="CHEBI:30616"/>
        <dbReference type="ChEBI" id="CHEBI:43474"/>
        <dbReference type="ChEBI" id="CHEBI:456216"/>
    </reaction>
</comment>
<dbReference type="InterPro" id="IPR001650">
    <property type="entry name" value="Helicase_C-like"/>
</dbReference>
<dbReference type="PROSITE" id="PS51192">
    <property type="entry name" value="HELICASE_ATP_BIND_1"/>
    <property type="match status" value="1"/>
</dbReference>